<protein>
    <recommendedName>
        <fullName evidence="4">Yip1 domain-containing protein</fullName>
    </recommendedName>
</protein>
<dbReference type="AlphaFoldDB" id="A0A1G7THD7"/>
<evidence type="ECO:0008006" key="4">
    <source>
        <dbReference type="Google" id="ProtNLM"/>
    </source>
</evidence>
<dbReference type="OrthoDB" id="8443450at2"/>
<feature type="transmembrane region" description="Helical" evidence="1">
    <location>
        <begin position="169"/>
        <end position="187"/>
    </location>
</feature>
<dbReference type="RefSeq" id="WP_090021012.1">
    <property type="nucleotide sequence ID" value="NZ_FNCE01000009.1"/>
</dbReference>
<evidence type="ECO:0000256" key="1">
    <source>
        <dbReference type="SAM" id="Phobius"/>
    </source>
</evidence>
<organism evidence="2 3">
    <name type="scientific">Limimonas halophila</name>
    <dbReference type="NCBI Taxonomy" id="1082479"/>
    <lineage>
        <taxon>Bacteria</taxon>
        <taxon>Pseudomonadati</taxon>
        <taxon>Pseudomonadota</taxon>
        <taxon>Alphaproteobacteria</taxon>
        <taxon>Rhodospirillales</taxon>
        <taxon>Rhodovibrionaceae</taxon>
        <taxon>Limimonas</taxon>
    </lineage>
</organism>
<evidence type="ECO:0000313" key="2">
    <source>
        <dbReference type="EMBL" id="SDG34738.1"/>
    </source>
</evidence>
<dbReference type="Proteomes" id="UP000199415">
    <property type="component" value="Unassembled WGS sequence"/>
</dbReference>
<feature type="transmembrane region" description="Helical" evidence="1">
    <location>
        <begin position="75"/>
        <end position="93"/>
    </location>
</feature>
<keyword evidence="1" id="KW-0812">Transmembrane</keyword>
<name>A0A1G7THD7_9PROT</name>
<feature type="transmembrane region" description="Helical" evidence="1">
    <location>
        <begin position="35"/>
        <end position="55"/>
    </location>
</feature>
<feature type="transmembrane region" description="Helical" evidence="1">
    <location>
        <begin position="138"/>
        <end position="157"/>
    </location>
</feature>
<evidence type="ECO:0000313" key="3">
    <source>
        <dbReference type="Proteomes" id="UP000199415"/>
    </source>
</evidence>
<accession>A0A1G7THD7</accession>
<dbReference type="STRING" id="1082479.SAMN05216241_10988"/>
<proteinExistence type="predicted"/>
<feature type="transmembrane region" description="Helical" evidence="1">
    <location>
        <begin position="114"/>
        <end position="132"/>
    </location>
</feature>
<sequence>MVPDLPAIVRALAGAARLARFDPDGLMYFDDDARAVVQSFFAAVLVAPGYAILVVQHLGRVDVTAGPLSAGLVEFFGYVISWTAFPVAVLELSRLMERGERWFGFVVALNWSKVLQMALYLPAALLAGAAAGESGPGAASLLTFLALMAILAYQWFVTRSALNITGVQAAGLTGIDVVLGLMITGLTDGAISG</sequence>
<keyword evidence="1" id="KW-0472">Membrane</keyword>
<reference evidence="2 3" key="1">
    <citation type="submission" date="2016-10" db="EMBL/GenBank/DDBJ databases">
        <authorList>
            <person name="de Groot N.N."/>
        </authorList>
    </citation>
    <scope>NUCLEOTIDE SEQUENCE [LARGE SCALE GENOMIC DNA]</scope>
    <source>
        <strain evidence="2 3">DSM 25584</strain>
    </source>
</reference>
<keyword evidence="1" id="KW-1133">Transmembrane helix</keyword>
<keyword evidence="3" id="KW-1185">Reference proteome</keyword>
<gene>
    <name evidence="2" type="ORF">SAMN05216241_10988</name>
</gene>
<dbReference type="EMBL" id="FNCE01000009">
    <property type="protein sequence ID" value="SDG34738.1"/>
    <property type="molecule type" value="Genomic_DNA"/>
</dbReference>